<dbReference type="Pfam" id="PF03652">
    <property type="entry name" value="RuvX"/>
    <property type="match status" value="1"/>
</dbReference>
<protein>
    <recommendedName>
        <fullName evidence="5">YqgF/RNase H-like domain-containing protein</fullName>
    </recommendedName>
</protein>
<dbReference type="GO" id="GO:0016787">
    <property type="term" value="F:hydrolase activity"/>
    <property type="evidence" value="ECO:0007669"/>
    <property type="project" value="UniProtKB-KW"/>
</dbReference>
<dbReference type="GO" id="GO:0004518">
    <property type="term" value="F:nuclease activity"/>
    <property type="evidence" value="ECO:0007669"/>
    <property type="project" value="UniProtKB-KW"/>
</dbReference>
<organism evidence="6">
    <name type="scientific">hydrothermal vent metagenome</name>
    <dbReference type="NCBI Taxonomy" id="652676"/>
    <lineage>
        <taxon>unclassified sequences</taxon>
        <taxon>metagenomes</taxon>
        <taxon>ecological metagenomes</taxon>
    </lineage>
</organism>
<reference evidence="6" key="1">
    <citation type="submission" date="2018-06" db="EMBL/GenBank/DDBJ databases">
        <authorList>
            <person name="Zhirakovskaya E."/>
        </authorList>
    </citation>
    <scope>NUCLEOTIDE SEQUENCE</scope>
</reference>
<dbReference type="PANTHER" id="PTHR33317">
    <property type="entry name" value="POLYNUCLEOTIDYL TRANSFERASE, RIBONUCLEASE H-LIKE SUPERFAMILY PROTEIN"/>
    <property type="match status" value="1"/>
</dbReference>
<feature type="domain" description="YqgF/RNase H-like" evidence="5">
    <location>
        <begin position="7"/>
        <end position="105"/>
    </location>
</feature>
<proteinExistence type="inferred from homology"/>
<dbReference type="SMART" id="SM00732">
    <property type="entry name" value="YqgFc"/>
    <property type="match status" value="1"/>
</dbReference>
<dbReference type="HAMAP" id="MF_00651">
    <property type="entry name" value="Nuclease_YqgF"/>
    <property type="match status" value="1"/>
</dbReference>
<gene>
    <name evidence="6" type="ORF">MNBD_IGNAVI01-1279</name>
</gene>
<keyword evidence="4" id="KW-0378">Hydrolase</keyword>
<dbReference type="CDD" id="cd16964">
    <property type="entry name" value="YqgF"/>
    <property type="match status" value="1"/>
</dbReference>
<dbReference type="GO" id="GO:0005829">
    <property type="term" value="C:cytosol"/>
    <property type="evidence" value="ECO:0007669"/>
    <property type="project" value="TreeGrafter"/>
</dbReference>
<dbReference type="InterPro" id="IPR005227">
    <property type="entry name" value="YqgF"/>
</dbReference>
<dbReference type="PANTHER" id="PTHR33317:SF4">
    <property type="entry name" value="POLYNUCLEOTIDYL TRANSFERASE, RIBONUCLEASE H-LIKE SUPERFAMILY PROTEIN"/>
    <property type="match status" value="1"/>
</dbReference>
<evidence type="ECO:0000256" key="4">
    <source>
        <dbReference type="ARBA" id="ARBA00022801"/>
    </source>
</evidence>
<name>A0A3B1BMU5_9ZZZZ</name>
<keyword evidence="2" id="KW-0690">Ribosome biogenesis</keyword>
<dbReference type="InterPro" id="IPR037027">
    <property type="entry name" value="YqgF/RNaseH-like_dom_sf"/>
</dbReference>
<evidence type="ECO:0000313" key="6">
    <source>
        <dbReference type="EMBL" id="VAX15871.1"/>
    </source>
</evidence>
<accession>A0A3B1BMU5</accession>
<evidence type="ECO:0000259" key="5">
    <source>
        <dbReference type="SMART" id="SM00732"/>
    </source>
</evidence>
<sequence>MENQEKARILAIDYGAKRVGLAITDPLRIFAYPLMTIKRDKNFWNNLEQVFRDYNIENIVLGYPLKEDGTRSSSTELIEKFKKELEKKKSIKIILVDERYSSSIAKERILESVPSKKKRRDKKLVDMNAAAVFLQDYLEMNE</sequence>
<dbReference type="Gene3D" id="3.30.420.140">
    <property type="entry name" value="YqgF/RNase H-like domain"/>
    <property type="match status" value="1"/>
</dbReference>
<dbReference type="SUPFAM" id="SSF53098">
    <property type="entry name" value="Ribonuclease H-like"/>
    <property type="match status" value="1"/>
</dbReference>
<evidence type="ECO:0000256" key="3">
    <source>
        <dbReference type="ARBA" id="ARBA00022722"/>
    </source>
</evidence>
<evidence type="ECO:0000256" key="1">
    <source>
        <dbReference type="ARBA" id="ARBA00022490"/>
    </source>
</evidence>
<evidence type="ECO:0000256" key="2">
    <source>
        <dbReference type="ARBA" id="ARBA00022517"/>
    </source>
</evidence>
<keyword evidence="3" id="KW-0540">Nuclease</keyword>
<dbReference type="EMBL" id="UOGD01000037">
    <property type="protein sequence ID" value="VAX15871.1"/>
    <property type="molecule type" value="Genomic_DNA"/>
</dbReference>
<dbReference type="InterPro" id="IPR012337">
    <property type="entry name" value="RNaseH-like_sf"/>
</dbReference>
<dbReference type="NCBIfam" id="TIGR00250">
    <property type="entry name" value="RNAse_H_YqgF"/>
    <property type="match status" value="1"/>
</dbReference>
<dbReference type="InterPro" id="IPR006641">
    <property type="entry name" value="YqgF/RNaseH-like_dom"/>
</dbReference>
<dbReference type="AlphaFoldDB" id="A0A3B1BMU5"/>
<keyword evidence="1" id="KW-0963">Cytoplasm</keyword>
<dbReference type="GO" id="GO:0000967">
    <property type="term" value="P:rRNA 5'-end processing"/>
    <property type="evidence" value="ECO:0007669"/>
    <property type="project" value="TreeGrafter"/>
</dbReference>